<dbReference type="GO" id="GO:0004803">
    <property type="term" value="F:transposase activity"/>
    <property type="evidence" value="ECO:0007669"/>
    <property type="project" value="InterPro"/>
</dbReference>
<dbReference type="EMBL" id="JALAZD010000002">
    <property type="protein sequence ID" value="MCI0128257.1"/>
    <property type="molecule type" value="Genomic_DNA"/>
</dbReference>
<dbReference type="RefSeq" id="WP_281736481.1">
    <property type="nucleotide sequence ID" value="NZ_JAKETQ010000002.1"/>
</dbReference>
<dbReference type="Pfam" id="PF02371">
    <property type="entry name" value="Transposase_20"/>
    <property type="match status" value="1"/>
</dbReference>
<proteinExistence type="predicted"/>
<feature type="domain" description="Transposase IS116/IS110/IS902 C-terminal" evidence="1">
    <location>
        <begin position="87"/>
        <end position="170"/>
    </location>
</feature>
<dbReference type="PANTHER" id="PTHR33055:SF13">
    <property type="entry name" value="TRANSPOSASE"/>
    <property type="match status" value="1"/>
</dbReference>
<accession>A0AA41QNU8</accession>
<dbReference type="AlphaFoldDB" id="A0AA41QNU8"/>
<sequence length="206" mass="22277">MGRAPNLAADPLPAPEREELALLSRRRDQLVAMRAQEKGRRSEAGETSFVRDSLDETIAWLDAAIVRIETAIAARIQADTALKAEQDLVRSLPGAGPVTAAVLLAQMPELGRRSGKQFATLAGLAPLNNDSGTRRGQRSIHGGRRRVRQALYMAAVASLRTQSPASAFYHRLPQAGKPAKLALIALARKLLVTLNAMLRTRTPFAT</sequence>
<comment type="caution">
    <text evidence="2">The sequence shown here is derived from an EMBL/GenBank/DDBJ whole genome shotgun (WGS) entry which is preliminary data.</text>
</comment>
<reference evidence="2" key="1">
    <citation type="submission" date="2022-03" db="EMBL/GenBank/DDBJ databases">
        <title>The complete genome sequence of a Methyloterrigena soli.</title>
        <authorList>
            <person name="Zi Z."/>
        </authorList>
    </citation>
    <scope>NUCLEOTIDE SEQUENCE</scope>
    <source>
        <strain evidence="2">M48</strain>
    </source>
</reference>
<dbReference type="GO" id="GO:0006313">
    <property type="term" value="P:DNA transposition"/>
    <property type="evidence" value="ECO:0007669"/>
    <property type="project" value="InterPro"/>
</dbReference>
<evidence type="ECO:0000313" key="2">
    <source>
        <dbReference type="EMBL" id="MCI0128257.1"/>
    </source>
</evidence>
<evidence type="ECO:0000259" key="1">
    <source>
        <dbReference type="Pfam" id="PF02371"/>
    </source>
</evidence>
<dbReference type="InterPro" id="IPR003346">
    <property type="entry name" value="Transposase_20"/>
</dbReference>
<dbReference type="GO" id="GO:0003677">
    <property type="term" value="F:DNA binding"/>
    <property type="evidence" value="ECO:0007669"/>
    <property type="project" value="InterPro"/>
</dbReference>
<keyword evidence="3" id="KW-1185">Reference proteome</keyword>
<dbReference type="PANTHER" id="PTHR33055">
    <property type="entry name" value="TRANSPOSASE FOR INSERTION SEQUENCE ELEMENT IS1111A"/>
    <property type="match status" value="1"/>
</dbReference>
<gene>
    <name evidence="2" type="ORF">ML536_15615</name>
</gene>
<protein>
    <submittedName>
        <fullName evidence="2">Transposase</fullName>
    </submittedName>
</protein>
<evidence type="ECO:0000313" key="3">
    <source>
        <dbReference type="Proteomes" id="UP001156140"/>
    </source>
</evidence>
<dbReference type="Proteomes" id="UP001156140">
    <property type="component" value="Unassembled WGS sequence"/>
</dbReference>
<organism evidence="2 3">
    <name type="scientific">Paradevosia shaoguanensis</name>
    <dbReference type="NCBI Taxonomy" id="1335043"/>
    <lineage>
        <taxon>Bacteria</taxon>
        <taxon>Pseudomonadati</taxon>
        <taxon>Pseudomonadota</taxon>
        <taxon>Alphaproteobacteria</taxon>
        <taxon>Hyphomicrobiales</taxon>
        <taxon>Devosiaceae</taxon>
        <taxon>Paradevosia</taxon>
    </lineage>
</organism>
<name>A0AA41QNU8_9HYPH</name>
<dbReference type="InterPro" id="IPR047650">
    <property type="entry name" value="Transpos_IS110"/>
</dbReference>